<dbReference type="EMBL" id="FCOF02000059">
    <property type="protein sequence ID" value="SAK92175.1"/>
    <property type="molecule type" value="Genomic_DNA"/>
</dbReference>
<dbReference type="Gene3D" id="3.40.50.360">
    <property type="match status" value="1"/>
</dbReference>
<name>A0A158DBZ3_9BURK</name>
<dbReference type="InterPro" id="IPR005025">
    <property type="entry name" value="FMN_Rdtase-like_dom"/>
</dbReference>
<protein>
    <submittedName>
        <fullName evidence="6">NADPH-dependent FMN reductase</fullName>
    </submittedName>
</protein>
<evidence type="ECO:0000259" key="5">
    <source>
        <dbReference type="Pfam" id="PF03358"/>
    </source>
</evidence>
<dbReference type="AlphaFoldDB" id="A0A158DBZ3"/>
<accession>A0A158DBZ3</accession>
<dbReference type="PANTHER" id="PTHR43408:SF1">
    <property type="entry name" value="FMN REDUCTASE (NADPH)"/>
    <property type="match status" value="1"/>
</dbReference>
<evidence type="ECO:0000313" key="7">
    <source>
        <dbReference type="Proteomes" id="UP000054870"/>
    </source>
</evidence>
<evidence type="ECO:0000256" key="4">
    <source>
        <dbReference type="ARBA" id="ARBA00023002"/>
    </source>
</evidence>
<dbReference type="NCBIfam" id="TIGR03567">
    <property type="entry name" value="FMN_reduc_SsuE"/>
    <property type="match status" value="1"/>
</dbReference>
<keyword evidence="7" id="KW-1185">Reference proteome</keyword>
<evidence type="ECO:0000313" key="6">
    <source>
        <dbReference type="EMBL" id="SAK92175.1"/>
    </source>
</evidence>
<evidence type="ECO:0000256" key="1">
    <source>
        <dbReference type="ARBA" id="ARBA00005990"/>
    </source>
</evidence>
<dbReference type="OrthoDB" id="1643408at2"/>
<dbReference type="Pfam" id="PF03358">
    <property type="entry name" value="FMN_red"/>
    <property type="match status" value="1"/>
</dbReference>
<dbReference type="InterPro" id="IPR029039">
    <property type="entry name" value="Flavoprotein-like_sf"/>
</dbReference>
<comment type="similarity">
    <text evidence="1">Belongs to the SsuE family.</text>
</comment>
<dbReference type="PANTHER" id="PTHR43408">
    <property type="entry name" value="FMN REDUCTASE (NADPH)"/>
    <property type="match status" value="1"/>
</dbReference>
<dbReference type="SUPFAM" id="SSF52218">
    <property type="entry name" value="Flavoproteins"/>
    <property type="match status" value="1"/>
</dbReference>
<keyword evidence="3" id="KW-0288">FMN</keyword>
<evidence type="ECO:0000256" key="3">
    <source>
        <dbReference type="ARBA" id="ARBA00022643"/>
    </source>
</evidence>
<dbReference type="GO" id="GO:0046306">
    <property type="term" value="P:alkanesulfonate catabolic process"/>
    <property type="evidence" value="ECO:0007669"/>
    <property type="project" value="InterPro"/>
</dbReference>
<proteinExistence type="inferred from homology"/>
<dbReference type="InterPro" id="IPR020048">
    <property type="entry name" value="NADPH-dep_FMN_reduc_SsuE"/>
</dbReference>
<keyword evidence="4" id="KW-0560">Oxidoreductase</keyword>
<evidence type="ECO:0000256" key="2">
    <source>
        <dbReference type="ARBA" id="ARBA00022630"/>
    </source>
</evidence>
<dbReference type="RefSeq" id="WP_061128137.1">
    <property type="nucleotide sequence ID" value="NZ_FCOF02000059.1"/>
</dbReference>
<dbReference type="Proteomes" id="UP000054870">
    <property type="component" value="Unassembled WGS sequence"/>
</dbReference>
<dbReference type="GO" id="GO:0008752">
    <property type="term" value="F:FMN reductase [NAD(P)H] activity"/>
    <property type="evidence" value="ECO:0007669"/>
    <property type="project" value="InterPro"/>
</dbReference>
<comment type="caution">
    <text evidence="6">The sequence shown here is derived from an EMBL/GenBank/DDBJ whole genome shotgun (WGS) entry which is preliminary data.</text>
</comment>
<organism evidence="6 7">
    <name type="scientific">Caballeronia catudaia</name>
    <dbReference type="NCBI Taxonomy" id="1777136"/>
    <lineage>
        <taxon>Bacteria</taxon>
        <taxon>Pseudomonadati</taxon>
        <taxon>Pseudomonadota</taxon>
        <taxon>Betaproteobacteria</taxon>
        <taxon>Burkholderiales</taxon>
        <taxon>Burkholderiaceae</taxon>
        <taxon>Caballeronia</taxon>
    </lineage>
</organism>
<dbReference type="InterPro" id="IPR051814">
    <property type="entry name" value="NAD(P)H-dep_FMN_reductase"/>
</dbReference>
<reference evidence="6" key="1">
    <citation type="submission" date="2016-01" db="EMBL/GenBank/DDBJ databases">
        <authorList>
            <person name="Peeters C."/>
        </authorList>
    </citation>
    <scope>NUCLEOTIDE SEQUENCE [LARGE SCALE GENOMIC DNA]</scope>
    <source>
        <strain evidence="6">LMG 29318</strain>
    </source>
</reference>
<gene>
    <name evidence="6" type="ORF">AWB75_06511</name>
</gene>
<keyword evidence="2" id="KW-0285">Flavoprotein</keyword>
<sequence length="192" mass="20062">MNPIVTISGSPAARSRSAHLLHVAENALHAHDIPVRRIDVRELPAAALVHADFGNPAVRAALALVEEAQAVVIATPLYKASYSGLLKTFLDLLPRSALASKPVLPFATGGSLAHLLALDYALKPVLASLGAQHVLGNVFATECEISLVDGAYTLSGAIAQRLADAVDALMAALDDAAALRRLRQPRMVQSAA</sequence>
<feature type="domain" description="NADPH-dependent FMN reductase-like" evidence="5">
    <location>
        <begin position="4"/>
        <end position="141"/>
    </location>
</feature>